<keyword evidence="6" id="KW-1185">Reference proteome</keyword>
<feature type="region of interest" description="Disordered" evidence="2">
    <location>
        <begin position="501"/>
        <end position="524"/>
    </location>
</feature>
<dbReference type="PANTHER" id="PTHR31212">
    <property type="entry name" value="ALPHA-KETOGLUTARATE-DEPENDENT DIOXYGENASE ALKB HOMOLOG 3"/>
    <property type="match status" value="1"/>
</dbReference>
<feature type="compositionally biased region" description="Polar residues" evidence="2">
    <location>
        <begin position="365"/>
        <end position="376"/>
    </location>
</feature>
<dbReference type="InterPro" id="IPR057088">
    <property type="entry name" value="GLRG_09195_Thiored"/>
</dbReference>
<dbReference type="InterPro" id="IPR027450">
    <property type="entry name" value="AlkB-like"/>
</dbReference>
<feature type="compositionally biased region" description="Basic and acidic residues" evidence="2">
    <location>
        <begin position="439"/>
        <end position="450"/>
    </location>
</feature>
<dbReference type="AlphaFoldDB" id="A0A9P8I581"/>
<feature type="compositionally biased region" description="Basic and acidic residues" evidence="2">
    <location>
        <begin position="408"/>
        <end position="431"/>
    </location>
</feature>
<dbReference type="Gene3D" id="2.60.120.590">
    <property type="entry name" value="Alpha-ketoglutarate-dependent dioxygenase AlkB-like"/>
    <property type="match status" value="1"/>
</dbReference>
<dbReference type="SUPFAM" id="SSF47616">
    <property type="entry name" value="GST C-terminal domain-like"/>
    <property type="match status" value="1"/>
</dbReference>
<dbReference type="Gene3D" id="1.20.1050.10">
    <property type="match status" value="1"/>
</dbReference>
<sequence length="1061" mass="115656">MSTYDQLAESVPQFATRQALLILDLQNDFLSINSKLPIDSQSGFVQNIKALVPAFRNSGDVIWIRSELETERPVNDQAGEGETVITDKELPGRSEVGGGSAVGGRSASARSRQLAHSARAMELLRAVAARHEDRFSAEELLLGSGTPEPREENETFLSRSSDGKAPICCMPNTIGSEFAEVIAPSIEYSRDSVLTKSYYSAFNSTPLLPSLRGNLVTELFICGALSNISVYATALDAARHGYSITILRDCLGYRSEDRHREAMRQMTELMGAEVMSSKELIEEIKSEQKDAAKAQKSSRVPVGSAMDKAEFEQLLEGLTLNAAGPSATASTDTIPPTVKKGQTTIDADQHLSPRLKKATPPPPNLSESPKSGRQGTTILAPSIEVDDDADSDSNELEPIKLFARVKPERASAKVDAEKERAAKINGVERRIPKGSGGEDTARRRTEKTDRQPTPTLGVLQAASAALAQVASDTTAPTSQPASAISSSTLLNVETATPQIIRPVSSERVSQAKTRSPPVLGPGDVIGEGDSRLVVDILTHELKDAAFERLKKEVHWKTMQHRGGEVPRLVAVEGEIGGDGSYPIYRHPADESPPVLPFSSITLAIKREVEKLLKHPINHVLIQYYRHGQDYISEHSDKTLDIVRGSSIANVSIGAQRTMTLRTKKPAKNYATALPTSSLTLRCEEPDGTDGGSTADTPPTPPPTSILASSPNTQPAASGAQIRHVQRIPMPHNSIFILGQATNMRWLHGIRQDKRPTSIKSAEETAFNGERISLTFRHIGTFLDKSAEHIWGQGARSKSKETAGKVVNGDTGEAEEMIKMFGRENHESGFDWAKSYGVGFNVLNIVTKLPKLFFSGDVAGLRVRLCLAEKDIQWEVGTHELPAKLGTLKDPLLGLQPRFMDTDLEDSQIEGDLAILSYLDAFYDCHGPTTPPPDISRATKARILTRTHRSNVLLDAYRRAIAAPTRPQETGRTRSPATAIEQELDVWETYTKELHPEQFIAGSVFSIADCAFWPVLSGIRRDWSGWDSARWKGLVEYLERIGDRRAAKEALDGEESAGTSGN</sequence>
<dbReference type="PANTHER" id="PTHR31212:SF5">
    <property type="entry name" value="ISOCHORISMATASE FAMILY PROTEIN FAMILY (AFU_ORTHOLOGUE AFUA_3G14500)"/>
    <property type="match status" value="1"/>
</dbReference>
<name>A0A9P8I581_9PEZI</name>
<dbReference type="OrthoDB" id="445341at2759"/>
<evidence type="ECO:0000256" key="2">
    <source>
        <dbReference type="SAM" id="MobiDB-lite"/>
    </source>
</evidence>
<dbReference type="InterPro" id="IPR000868">
    <property type="entry name" value="Isochorismatase-like_dom"/>
</dbReference>
<proteinExistence type="inferred from homology"/>
<dbReference type="InterPro" id="IPR036282">
    <property type="entry name" value="Glutathione-S-Trfase_C_sf"/>
</dbReference>
<dbReference type="Pfam" id="PF00857">
    <property type="entry name" value="Isochorismatase"/>
    <property type="match status" value="1"/>
</dbReference>
<comment type="similarity">
    <text evidence="1">Belongs to the isochorismatase family.</text>
</comment>
<feature type="region of interest" description="Disordered" evidence="2">
    <location>
        <begin position="90"/>
        <end position="109"/>
    </location>
</feature>
<dbReference type="InterPro" id="IPR037151">
    <property type="entry name" value="AlkB-like_sf"/>
</dbReference>
<protein>
    <recommendedName>
        <fullName evidence="7">Fe2OG dioxygenase domain-containing protein</fullName>
    </recommendedName>
</protein>
<dbReference type="PROSITE" id="PS51471">
    <property type="entry name" value="FE2OG_OXY"/>
    <property type="match status" value="1"/>
</dbReference>
<comment type="caution">
    <text evidence="5">The sequence shown here is derived from an EMBL/GenBank/DDBJ whole genome shotgun (WGS) entry which is preliminary data.</text>
</comment>
<evidence type="ECO:0000259" key="3">
    <source>
        <dbReference type="PROSITE" id="PS50404"/>
    </source>
</evidence>
<evidence type="ECO:0000313" key="6">
    <source>
        <dbReference type="Proteomes" id="UP000698800"/>
    </source>
</evidence>
<dbReference type="EMBL" id="JAGHQL010000091">
    <property type="protein sequence ID" value="KAH0538962.1"/>
    <property type="molecule type" value="Genomic_DNA"/>
</dbReference>
<dbReference type="GO" id="GO:0006307">
    <property type="term" value="P:DNA alkylation repair"/>
    <property type="evidence" value="ECO:0007669"/>
    <property type="project" value="InterPro"/>
</dbReference>
<dbReference type="InterPro" id="IPR032854">
    <property type="entry name" value="ALKBH3"/>
</dbReference>
<evidence type="ECO:0000259" key="4">
    <source>
        <dbReference type="PROSITE" id="PS51471"/>
    </source>
</evidence>
<dbReference type="CDD" id="cd00299">
    <property type="entry name" value="GST_C_family"/>
    <property type="match status" value="1"/>
</dbReference>
<dbReference type="InterPro" id="IPR036380">
    <property type="entry name" value="Isochorismatase-like_sf"/>
</dbReference>
<feature type="domain" description="Fe2OG dioxygenase" evidence="4">
    <location>
        <begin position="615"/>
        <end position="779"/>
    </location>
</feature>
<dbReference type="InterPro" id="IPR005123">
    <property type="entry name" value="Oxoglu/Fe-dep_dioxygenase_dom"/>
</dbReference>
<feature type="region of interest" description="Disordered" evidence="2">
    <location>
        <begin position="408"/>
        <end position="455"/>
    </location>
</feature>
<dbReference type="PROSITE" id="PS50404">
    <property type="entry name" value="GST_NTER"/>
    <property type="match status" value="1"/>
</dbReference>
<dbReference type="SUPFAM" id="SSF51197">
    <property type="entry name" value="Clavaminate synthase-like"/>
    <property type="match status" value="1"/>
</dbReference>
<evidence type="ECO:0008006" key="7">
    <source>
        <dbReference type="Google" id="ProtNLM"/>
    </source>
</evidence>
<gene>
    <name evidence="5" type="ORF">FGG08_004477</name>
</gene>
<feature type="compositionally biased region" description="Polar residues" evidence="2">
    <location>
        <begin position="705"/>
        <end position="715"/>
    </location>
</feature>
<dbReference type="Pfam" id="PF13532">
    <property type="entry name" value="2OG-FeII_Oxy_2"/>
    <property type="match status" value="1"/>
</dbReference>
<dbReference type="Pfam" id="PF24470">
    <property type="entry name" value="Thiored_Isochorism"/>
    <property type="match status" value="1"/>
</dbReference>
<feature type="region of interest" description="Disordered" evidence="2">
    <location>
        <begin position="325"/>
        <end position="376"/>
    </location>
</feature>
<organism evidence="5 6">
    <name type="scientific">Glutinoglossum americanum</name>
    <dbReference type="NCBI Taxonomy" id="1670608"/>
    <lineage>
        <taxon>Eukaryota</taxon>
        <taxon>Fungi</taxon>
        <taxon>Dikarya</taxon>
        <taxon>Ascomycota</taxon>
        <taxon>Pezizomycotina</taxon>
        <taxon>Geoglossomycetes</taxon>
        <taxon>Geoglossales</taxon>
        <taxon>Geoglossaceae</taxon>
        <taxon>Glutinoglossum</taxon>
    </lineage>
</organism>
<dbReference type="Proteomes" id="UP000698800">
    <property type="component" value="Unassembled WGS sequence"/>
</dbReference>
<evidence type="ECO:0000256" key="1">
    <source>
        <dbReference type="ARBA" id="ARBA00006336"/>
    </source>
</evidence>
<dbReference type="InterPro" id="IPR004045">
    <property type="entry name" value="Glutathione_S-Trfase_N"/>
</dbReference>
<feature type="domain" description="GST N-terminal" evidence="3">
    <location>
        <begin position="846"/>
        <end position="926"/>
    </location>
</feature>
<dbReference type="Gene3D" id="3.40.50.850">
    <property type="entry name" value="Isochorismatase-like"/>
    <property type="match status" value="1"/>
</dbReference>
<dbReference type="GO" id="GO:0051213">
    <property type="term" value="F:dioxygenase activity"/>
    <property type="evidence" value="ECO:0007669"/>
    <property type="project" value="InterPro"/>
</dbReference>
<evidence type="ECO:0000313" key="5">
    <source>
        <dbReference type="EMBL" id="KAH0538962.1"/>
    </source>
</evidence>
<feature type="compositionally biased region" description="Polar residues" evidence="2">
    <location>
        <begin position="327"/>
        <end position="346"/>
    </location>
</feature>
<accession>A0A9P8I581</accession>
<dbReference type="SUPFAM" id="SSF52499">
    <property type="entry name" value="Isochorismatase-like hydrolases"/>
    <property type="match status" value="1"/>
</dbReference>
<feature type="region of interest" description="Disordered" evidence="2">
    <location>
        <begin position="674"/>
        <end position="719"/>
    </location>
</feature>
<dbReference type="CDD" id="cd00431">
    <property type="entry name" value="cysteine_hydrolases"/>
    <property type="match status" value="1"/>
</dbReference>
<reference evidence="5" key="1">
    <citation type="submission" date="2021-03" db="EMBL/GenBank/DDBJ databases">
        <title>Comparative genomics and phylogenomic investigation of the class Geoglossomycetes provide insights into ecological specialization and systematics.</title>
        <authorList>
            <person name="Melie T."/>
            <person name="Pirro S."/>
            <person name="Miller A.N."/>
            <person name="Quandt A."/>
        </authorList>
    </citation>
    <scope>NUCLEOTIDE SEQUENCE</scope>
    <source>
        <strain evidence="5">GBOQ0MN5Z8</strain>
    </source>
</reference>